<evidence type="ECO:0000313" key="2">
    <source>
        <dbReference type="EMBL" id="CAL1278081.1"/>
    </source>
</evidence>
<dbReference type="Pfam" id="PF00651">
    <property type="entry name" value="BTB"/>
    <property type="match status" value="1"/>
</dbReference>
<sequence length="327" mass="37311">MVQFFLNWTEKDIRVSNMTCGQFISEQKLSNEWKIVCFWNGKLGKSLKPHSLEFRRVTATDVVTMYGTFYPHHTVSTIRKRGQSSEKPPKLLFHTFMESGSSSKVIDVYDPHLEFNSGLHGDVTITHLTNYGCRKCVHLVELSNDMRRLLEPENCCLADVYLKCGEASIPAHKIILSARSPVFAAMFKNPMKENHENEVVIDDMEVPVLQLMLTYVYTGNPSDLTVSSASDLLYAADKYQLGDLKKVCCEFLKNRISLQNVLRIVLLGELHCNELKSRAIDYICLVCKEISVFENTEEWKTLRKERPDLTVDILTAVVKAKEGMGKF</sequence>
<dbReference type="CDD" id="cd18186">
    <property type="entry name" value="BTB_POZ_ZBTB_KLHL-like"/>
    <property type="match status" value="1"/>
</dbReference>
<dbReference type="Gene3D" id="1.25.40.420">
    <property type="match status" value="1"/>
</dbReference>
<protein>
    <recommendedName>
        <fullName evidence="1">BTB domain-containing protein</fullName>
    </recommendedName>
</protein>
<dbReference type="PROSITE" id="PS50097">
    <property type="entry name" value="BTB"/>
    <property type="match status" value="1"/>
</dbReference>
<evidence type="ECO:0000259" key="1">
    <source>
        <dbReference type="PROSITE" id="PS50097"/>
    </source>
</evidence>
<dbReference type="InterPro" id="IPR000210">
    <property type="entry name" value="BTB/POZ_dom"/>
</dbReference>
<dbReference type="InterPro" id="IPR011333">
    <property type="entry name" value="SKP1/BTB/POZ_sf"/>
</dbReference>
<reference evidence="2 3" key="1">
    <citation type="submission" date="2024-04" db="EMBL/GenBank/DDBJ databases">
        <authorList>
            <person name="Rising A."/>
            <person name="Reimegard J."/>
            <person name="Sonavane S."/>
            <person name="Akerstrom W."/>
            <person name="Nylinder S."/>
            <person name="Hedman E."/>
            <person name="Kallberg Y."/>
        </authorList>
    </citation>
    <scope>NUCLEOTIDE SEQUENCE [LARGE SCALE GENOMIC DNA]</scope>
</reference>
<organism evidence="2 3">
    <name type="scientific">Larinioides sclopetarius</name>
    <dbReference type="NCBI Taxonomy" id="280406"/>
    <lineage>
        <taxon>Eukaryota</taxon>
        <taxon>Metazoa</taxon>
        <taxon>Ecdysozoa</taxon>
        <taxon>Arthropoda</taxon>
        <taxon>Chelicerata</taxon>
        <taxon>Arachnida</taxon>
        <taxon>Araneae</taxon>
        <taxon>Araneomorphae</taxon>
        <taxon>Entelegynae</taxon>
        <taxon>Araneoidea</taxon>
        <taxon>Araneidae</taxon>
        <taxon>Larinioides</taxon>
    </lineage>
</organism>
<feature type="domain" description="BTB" evidence="1">
    <location>
        <begin position="158"/>
        <end position="220"/>
    </location>
</feature>
<dbReference type="SUPFAM" id="SSF54695">
    <property type="entry name" value="POZ domain"/>
    <property type="match status" value="1"/>
</dbReference>
<evidence type="ECO:0000313" key="3">
    <source>
        <dbReference type="Proteomes" id="UP001497382"/>
    </source>
</evidence>
<dbReference type="Proteomes" id="UP001497382">
    <property type="component" value="Unassembled WGS sequence"/>
</dbReference>
<keyword evidence="3" id="KW-1185">Reference proteome</keyword>
<dbReference type="FunFam" id="3.30.710.10:FF:000159">
    <property type="entry name" value="Speckle-type POZ protein B"/>
    <property type="match status" value="1"/>
</dbReference>
<dbReference type="Gene3D" id="3.30.710.10">
    <property type="entry name" value="Potassium Channel Kv1.1, Chain A"/>
    <property type="match status" value="1"/>
</dbReference>
<dbReference type="AlphaFoldDB" id="A0AAV2A204"/>
<comment type="caution">
    <text evidence="2">The sequence shown here is derived from an EMBL/GenBank/DDBJ whole genome shotgun (WGS) entry which is preliminary data.</text>
</comment>
<dbReference type="SMART" id="SM00225">
    <property type="entry name" value="BTB"/>
    <property type="match status" value="1"/>
</dbReference>
<accession>A0AAV2A204</accession>
<proteinExistence type="predicted"/>
<dbReference type="EMBL" id="CAXIEN010000108">
    <property type="protein sequence ID" value="CAL1278081.1"/>
    <property type="molecule type" value="Genomic_DNA"/>
</dbReference>
<dbReference type="PANTHER" id="PTHR24413">
    <property type="entry name" value="SPECKLE-TYPE POZ PROTEIN"/>
    <property type="match status" value="1"/>
</dbReference>
<name>A0AAV2A204_9ARAC</name>
<gene>
    <name evidence="2" type="ORF">LARSCL_LOCUS9586</name>
</gene>